<gene>
    <name evidence="1" type="ORF">PNV70_15060</name>
</gene>
<evidence type="ECO:0000313" key="1">
    <source>
        <dbReference type="EMBL" id="MDB8743378.1"/>
    </source>
</evidence>
<dbReference type="EMBL" id="JAQMLS010000022">
    <property type="protein sequence ID" value="MDB8743378.1"/>
    <property type="molecule type" value="Genomic_DNA"/>
</dbReference>
<dbReference type="Proteomes" id="UP001211421">
    <property type="component" value="Unassembled WGS sequence"/>
</dbReference>
<comment type="caution">
    <text evidence="1">The sequence shown here is derived from an EMBL/GenBank/DDBJ whole genome shotgun (WGS) entry which is preliminary data.</text>
</comment>
<accession>A0AAW6DYY5</accession>
<proteinExistence type="predicted"/>
<evidence type="ECO:0000313" key="2">
    <source>
        <dbReference type="Proteomes" id="UP001211421"/>
    </source>
</evidence>
<sequence>MSGNIKEVYSSTEALAALIEATKAHQKEYDLTLMNAFEQKLYSNYNFAKIWYEEQRAGEKYYTWEQYKSSFYNYIMGNCNTLPTAIKYYLFKNYQSFNCPQFPDKDVYKSIKEQIEVLAEYELKEKQELEQIEQETTEIRQILSYQDLMPAFDYIEPFLRLEEAGMLGKPEMRGKTALLIEMFNYGFILGKRTERARKHSRCT</sequence>
<organism evidence="1 2">
    <name type="scientific">Ruminococcus bicirculans</name>
    <name type="common">ex Wegman et al. 2014</name>
    <dbReference type="NCBI Taxonomy" id="1160721"/>
    <lineage>
        <taxon>Bacteria</taxon>
        <taxon>Bacillati</taxon>
        <taxon>Bacillota</taxon>
        <taxon>Clostridia</taxon>
        <taxon>Eubacteriales</taxon>
        <taxon>Oscillospiraceae</taxon>
        <taxon>Ruminococcus</taxon>
    </lineage>
</organism>
<reference evidence="1" key="1">
    <citation type="submission" date="2023-01" db="EMBL/GenBank/DDBJ databases">
        <title>Human gut microbiome strain richness.</title>
        <authorList>
            <person name="Chen-Liaw A."/>
        </authorList>
    </citation>
    <scope>NUCLEOTIDE SEQUENCE</scope>
    <source>
        <strain evidence="1">D59st1_B8_D59t2_181005</strain>
    </source>
</reference>
<dbReference type="AlphaFoldDB" id="A0AAW6DYY5"/>
<name>A0AAW6DYY5_9FIRM</name>
<protein>
    <submittedName>
        <fullName evidence="1">Uncharacterized protein</fullName>
    </submittedName>
</protein>
<dbReference type="RefSeq" id="WP_195552343.1">
    <property type="nucleotide sequence ID" value="NZ_JADMNX010000022.1"/>
</dbReference>